<dbReference type="Proteomes" id="UP000606490">
    <property type="component" value="Unassembled WGS sequence"/>
</dbReference>
<dbReference type="EC" id="2.7.7.65" evidence="1"/>
<dbReference type="InterPro" id="IPR029787">
    <property type="entry name" value="Nucleotide_cyclase"/>
</dbReference>
<dbReference type="Gene3D" id="3.30.70.270">
    <property type="match status" value="1"/>
</dbReference>
<dbReference type="PROSITE" id="PS50887">
    <property type="entry name" value="GGDEF"/>
    <property type="match status" value="1"/>
</dbReference>
<comment type="catalytic activity">
    <reaction evidence="2">
        <text>2 GTP = 3',3'-c-di-GMP + 2 diphosphate</text>
        <dbReference type="Rhea" id="RHEA:24898"/>
        <dbReference type="ChEBI" id="CHEBI:33019"/>
        <dbReference type="ChEBI" id="CHEBI:37565"/>
        <dbReference type="ChEBI" id="CHEBI:58805"/>
        <dbReference type="EC" id="2.7.7.65"/>
    </reaction>
</comment>
<dbReference type="SMART" id="SM00267">
    <property type="entry name" value="GGDEF"/>
    <property type="match status" value="1"/>
</dbReference>
<dbReference type="SUPFAM" id="SSF55073">
    <property type="entry name" value="Nucleotide cyclase"/>
    <property type="match status" value="1"/>
</dbReference>
<dbReference type="CDD" id="cd01949">
    <property type="entry name" value="GGDEF"/>
    <property type="match status" value="1"/>
</dbReference>
<name>A0ABS1UWK0_9PROT</name>
<proteinExistence type="predicted"/>
<evidence type="ECO:0000313" key="4">
    <source>
        <dbReference type="EMBL" id="MBL6453851.1"/>
    </source>
</evidence>
<evidence type="ECO:0000259" key="3">
    <source>
        <dbReference type="PROSITE" id="PS50887"/>
    </source>
</evidence>
<dbReference type="PANTHER" id="PTHR45138:SF9">
    <property type="entry name" value="DIGUANYLATE CYCLASE DGCM-RELATED"/>
    <property type="match status" value="1"/>
</dbReference>
<protein>
    <recommendedName>
        <fullName evidence="1">diguanylate cyclase</fullName>
        <ecNumber evidence="1">2.7.7.65</ecNumber>
    </recommendedName>
</protein>
<dbReference type="InterPro" id="IPR043128">
    <property type="entry name" value="Rev_trsase/Diguanyl_cyclase"/>
</dbReference>
<reference evidence="4 5" key="1">
    <citation type="submission" date="2021-01" db="EMBL/GenBank/DDBJ databases">
        <title>Belnapia mucosa sp. nov. and Belnapia arida sp. nov., isolated from the Tabernas Desert (Almeria, Spain).</title>
        <authorList>
            <person name="Molina-Menor E."/>
            <person name="Vidal-Verdu A."/>
            <person name="Calonge A."/>
            <person name="Satari L."/>
            <person name="Pereto Magraner J."/>
            <person name="Porcar Miralles M."/>
        </authorList>
    </citation>
    <scope>NUCLEOTIDE SEQUENCE [LARGE SCALE GENOMIC DNA]</scope>
    <source>
        <strain evidence="4 5">T6</strain>
    </source>
</reference>
<dbReference type="NCBIfam" id="TIGR00254">
    <property type="entry name" value="GGDEF"/>
    <property type="match status" value="1"/>
</dbReference>
<gene>
    <name evidence="4" type="ORF">JMJ55_00865</name>
</gene>
<feature type="domain" description="GGDEF" evidence="3">
    <location>
        <begin position="121"/>
        <end position="257"/>
    </location>
</feature>
<accession>A0ABS1UWK0</accession>
<dbReference type="PANTHER" id="PTHR45138">
    <property type="entry name" value="REGULATORY COMPONENTS OF SENSORY TRANSDUCTION SYSTEM"/>
    <property type="match status" value="1"/>
</dbReference>
<dbReference type="Pfam" id="PF00990">
    <property type="entry name" value="GGDEF"/>
    <property type="match status" value="1"/>
</dbReference>
<dbReference type="InterPro" id="IPR000160">
    <property type="entry name" value="GGDEF_dom"/>
</dbReference>
<dbReference type="EMBL" id="JAEUXJ010000001">
    <property type="protein sequence ID" value="MBL6453851.1"/>
    <property type="molecule type" value="Genomic_DNA"/>
</dbReference>
<evidence type="ECO:0000256" key="2">
    <source>
        <dbReference type="ARBA" id="ARBA00034247"/>
    </source>
</evidence>
<evidence type="ECO:0000256" key="1">
    <source>
        <dbReference type="ARBA" id="ARBA00012528"/>
    </source>
</evidence>
<organism evidence="4 5">
    <name type="scientific">Belnapia mucosa</name>
    <dbReference type="NCBI Taxonomy" id="2804532"/>
    <lineage>
        <taxon>Bacteria</taxon>
        <taxon>Pseudomonadati</taxon>
        <taxon>Pseudomonadota</taxon>
        <taxon>Alphaproteobacteria</taxon>
        <taxon>Acetobacterales</taxon>
        <taxon>Roseomonadaceae</taxon>
        <taxon>Belnapia</taxon>
    </lineage>
</organism>
<evidence type="ECO:0000313" key="5">
    <source>
        <dbReference type="Proteomes" id="UP000606490"/>
    </source>
</evidence>
<comment type="caution">
    <text evidence="4">The sequence shown here is derived from an EMBL/GenBank/DDBJ whole genome shotgun (WGS) entry which is preliminary data.</text>
</comment>
<dbReference type="InterPro" id="IPR050469">
    <property type="entry name" value="Diguanylate_Cyclase"/>
</dbReference>
<keyword evidence="5" id="KW-1185">Reference proteome</keyword>
<dbReference type="RefSeq" id="WP_202823600.1">
    <property type="nucleotide sequence ID" value="NZ_JAEUXJ010000001.1"/>
</dbReference>
<sequence>MTMLLVVPLRLRASLVAVLGGYAVLVASTLLSDNPSLRECWDLLVFTALALPLGLRARMGAERDQRRLFLLRRQEEAQRRALARANHRLHALAETDPLTGVANRRGFDAALDRALDPAAPERPALVMLDIDHFKRLNDSCGHPQGDECLRLIARAVRSQVREGLDLVARIGGEEFAVLLPGVSGAEAAAVAERIRCAVQVLLLPHPARPEPPGVVTISLGVAASWPGEGAGSLVARADRALYAAKAAGRNCVQIESLQPA</sequence>